<evidence type="ECO:0000256" key="1">
    <source>
        <dbReference type="SAM" id="MobiDB-lite"/>
    </source>
</evidence>
<dbReference type="Proteomes" id="UP000789405">
    <property type="component" value="Unassembled WGS sequence"/>
</dbReference>
<dbReference type="SUPFAM" id="SSF53098">
    <property type="entry name" value="Ribonuclease H-like"/>
    <property type="match status" value="1"/>
</dbReference>
<sequence>MKRDKIPPSESTNVGFNYKNKNSDNENTINLEHPIIVQLDRIQKDKKDGKKLKHCLPSEDEWKLIEKLVKIFEPFDQATKAFSTKKFSTLLIVYPTIEFLKLEFITNLDSTLTEDIFLEFELNMNNNSKDKEDSTQLSEISDI</sequence>
<dbReference type="EMBL" id="CAJVPY010004423">
    <property type="protein sequence ID" value="CAG8618837.1"/>
    <property type="molecule type" value="Genomic_DNA"/>
</dbReference>
<name>A0A9N9GLC0_9GLOM</name>
<comment type="caution">
    <text evidence="2">The sequence shown here is derived from an EMBL/GenBank/DDBJ whole genome shotgun (WGS) entry which is preliminary data.</text>
</comment>
<dbReference type="AlphaFoldDB" id="A0A9N9GLC0"/>
<keyword evidence="3" id="KW-1185">Reference proteome</keyword>
<organism evidence="2 3">
    <name type="scientific">Dentiscutata erythropus</name>
    <dbReference type="NCBI Taxonomy" id="1348616"/>
    <lineage>
        <taxon>Eukaryota</taxon>
        <taxon>Fungi</taxon>
        <taxon>Fungi incertae sedis</taxon>
        <taxon>Mucoromycota</taxon>
        <taxon>Glomeromycotina</taxon>
        <taxon>Glomeromycetes</taxon>
        <taxon>Diversisporales</taxon>
        <taxon>Gigasporaceae</taxon>
        <taxon>Dentiscutata</taxon>
    </lineage>
</organism>
<reference evidence="2" key="1">
    <citation type="submission" date="2021-06" db="EMBL/GenBank/DDBJ databases">
        <authorList>
            <person name="Kallberg Y."/>
            <person name="Tangrot J."/>
            <person name="Rosling A."/>
        </authorList>
    </citation>
    <scope>NUCLEOTIDE SEQUENCE</scope>
    <source>
        <strain evidence="2">MA453B</strain>
    </source>
</reference>
<gene>
    <name evidence="2" type="ORF">DERYTH_LOCUS8530</name>
</gene>
<feature type="region of interest" description="Disordered" evidence="1">
    <location>
        <begin position="1"/>
        <end position="25"/>
    </location>
</feature>
<protein>
    <submittedName>
        <fullName evidence="2">23564_t:CDS:1</fullName>
    </submittedName>
</protein>
<proteinExistence type="predicted"/>
<dbReference type="InterPro" id="IPR012337">
    <property type="entry name" value="RNaseH-like_sf"/>
</dbReference>
<evidence type="ECO:0000313" key="3">
    <source>
        <dbReference type="Proteomes" id="UP000789405"/>
    </source>
</evidence>
<evidence type="ECO:0000313" key="2">
    <source>
        <dbReference type="EMBL" id="CAG8618837.1"/>
    </source>
</evidence>
<accession>A0A9N9GLC0</accession>